<reference evidence="4 5" key="1">
    <citation type="submission" date="2018-09" db="EMBL/GenBank/DDBJ databases">
        <authorList>
            <person name="Tagini F."/>
        </authorList>
    </citation>
    <scope>NUCLEOTIDE SEQUENCE [LARGE SCALE GENOMIC DNA]</scope>
    <source>
        <strain evidence="4 5">MK13</strain>
    </source>
</reference>
<feature type="compositionally biased region" description="Polar residues" evidence="1">
    <location>
        <begin position="295"/>
        <end position="307"/>
    </location>
</feature>
<dbReference type="Pfam" id="PF18645">
    <property type="entry name" value="DUF5631"/>
    <property type="match status" value="1"/>
</dbReference>
<dbReference type="AlphaFoldDB" id="A0A498QMJ6"/>
<dbReference type="EMBL" id="UPHQ01000283">
    <property type="protein sequence ID" value="VBA45046.1"/>
    <property type="molecule type" value="Genomic_DNA"/>
</dbReference>
<feature type="domain" description="DUF5632" evidence="3">
    <location>
        <begin position="508"/>
        <end position="590"/>
    </location>
</feature>
<organism evidence="4 5">
    <name type="scientific">Mycobacterium innocens</name>
    <dbReference type="NCBI Taxonomy" id="2341083"/>
    <lineage>
        <taxon>Bacteria</taxon>
        <taxon>Bacillati</taxon>
        <taxon>Actinomycetota</taxon>
        <taxon>Actinomycetes</taxon>
        <taxon>Mycobacteriales</taxon>
        <taxon>Mycobacteriaceae</taxon>
        <taxon>Mycobacterium</taxon>
    </lineage>
</organism>
<feature type="region of interest" description="Disordered" evidence="1">
    <location>
        <begin position="185"/>
        <end position="352"/>
    </location>
</feature>
<feature type="compositionally biased region" description="Pro residues" evidence="1">
    <location>
        <begin position="262"/>
        <end position="278"/>
    </location>
</feature>
<keyword evidence="5" id="KW-1185">Reference proteome</keyword>
<feature type="compositionally biased region" description="Low complexity" evidence="1">
    <location>
        <begin position="234"/>
        <end position="248"/>
    </location>
</feature>
<evidence type="ECO:0000256" key="1">
    <source>
        <dbReference type="SAM" id="MobiDB-lite"/>
    </source>
</evidence>
<name>A0A498QMJ6_9MYCO</name>
<accession>A0A498QMJ6</accession>
<evidence type="ECO:0000313" key="5">
    <source>
        <dbReference type="Proteomes" id="UP000267289"/>
    </source>
</evidence>
<dbReference type="Proteomes" id="UP000267289">
    <property type="component" value="Unassembled WGS sequence"/>
</dbReference>
<feature type="compositionally biased region" description="Low complexity" evidence="1">
    <location>
        <begin position="334"/>
        <end position="343"/>
    </location>
</feature>
<gene>
    <name evidence="4" type="ORF">LAUMK13_05325</name>
</gene>
<feature type="domain" description="DUF5631" evidence="2">
    <location>
        <begin position="617"/>
        <end position="711"/>
    </location>
</feature>
<dbReference type="Pfam" id="PF18646">
    <property type="entry name" value="DUF5632"/>
    <property type="match status" value="1"/>
</dbReference>
<evidence type="ECO:0008006" key="6">
    <source>
        <dbReference type="Google" id="ProtNLM"/>
    </source>
</evidence>
<sequence>MVAGDLPAGKWTVALIGPWWPAPSTALRAGARHWGTWMMQKQELAQSLRKQREFLSCNEGKTAEDLIARYFEGEQSELDRAEKYKAKAEAFDAGGDAIDYLRTRLTGIADGGNKEIDDVLTSKKPLAEQLAEIQVIQTRCNADAANASCAAVDKIIAATEKVLNAEGVGVDAREWARANGFNLDDAVAPRPVSKDDLDVAPTGPGARASGGSGSLHGTTEPITPAMTGGGSFTGSGVQSASSQVVPPATGGSSWSGSQRPLPISPPPVTTPGMPPGIPAAPGLPGGSFPPAATGQGISPTSLGQSFATGMMTGQPAAGAQSLSAGAMHAMESGATPAPQTASPLPTPPPVAAPTIAAAGIESAAIHPPVDTSATASSTPVMAAGDTGTAAVTPTVVTGAPMSAPVTPAVGPAVPAGPLPAYGSDLRSPVVAAGPTPSAVAAPVSGAPVASSASSSPSAGGPLVSPVERTAAGTTTGGQVGTSGTTMAAASAASATSGAAAGAVSARTAEQQRLERLVDAVARQEPRLSWAAGLREDGTTTLLVTDLAGGWIPPHIRLPANVTLLEPTARRRDVSVVDLLGAVVAAAAHEPNAYIGAPGPDAPLLSGDRAARSAAPQVDELGPTLVEAVRRRDGLPRIAQAIAAPAVRKTGVLESETQLLRERLTAIQESVLHAYPDHELSALGDWMLMAAIDALIDEHRYLANYHIAWFAVVARREGSGGFAG</sequence>
<feature type="region of interest" description="Disordered" evidence="1">
    <location>
        <begin position="441"/>
        <end position="482"/>
    </location>
</feature>
<evidence type="ECO:0000259" key="2">
    <source>
        <dbReference type="Pfam" id="PF18645"/>
    </source>
</evidence>
<dbReference type="InterPro" id="IPR040604">
    <property type="entry name" value="DUF5632"/>
</dbReference>
<evidence type="ECO:0000259" key="3">
    <source>
        <dbReference type="Pfam" id="PF18646"/>
    </source>
</evidence>
<feature type="compositionally biased region" description="Low complexity" evidence="1">
    <location>
        <begin position="441"/>
        <end position="473"/>
    </location>
</feature>
<proteinExistence type="predicted"/>
<dbReference type="InterPro" id="IPR040833">
    <property type="entry name" value="DUF5631"/>
</dbReference>
<evidence type="ECO:0000313" key="4">
    <source>
        <dbReference type="EMBL" id="VBA45046.1"/>
    </source>
</evidence>
<protein>
    <recommendedName>
        <fullName evidence="6">DUF5632 domain-containing protein</fullName>
    </recommendedName>
</protein>